<keyword evidence="5" id="KW-1185">Reference proteome</keyword>
<keyword evidence="2" id="KW-0812">Transmembrane</keyword>
<reference evidence="4 5" key="2">
    <citation type="submission" date="2018-11" db="EMBL/GenBank/DDBJ databases">
        <authorList>
            <consortium name="Pathogen Informatics"/>
        </authorList>
    </citation>
    <scope>NUCLEOTIDE SEQUENCE [LARGE SCALE GENOMIC DNA]</scope>
</reference>
<evidence type="ECO:0000256" key="1">
    <source>
        <dbReference type="ARBA" id="ARBA00022737"/>
    </source>
</evidence>
<proteinExistence type="predicted"/>
<dbReference type="AlphaFoldDB" id="A0A0N4TH05"/>
<gene>
    <name evidence="4" type="ORF">BPAG_LOCUS7458</name>
</gene>
<dbReference type="Pfam" id="PF01484">
    <property type="entry name" value="Col_cuticle_N"/>
    <property type="match status" value="1"/>
</dbReference>
<organism evidence="6">
    <name type="scientific">Brugia pahangi</name>
    <name type="common">Filarial nematode worm</name>
    <dbReference type="NCBI Taxonomy" id="6280"/>
    <lineage>
        <taxon>Eukaryota</taxon>
        <taxon>Metazoa</taxon>
        <taxon>Ecdysozoa</taxon>
        <taxon>Nematoda</taxon>
        <taxon>Chromadorea</taxon>
        <taxon>Rhabditida</taxon>
        <taxon>Spirurina</taxon>
        <taxon>Spiruromorpha</taxon>
        <taxon>Filarioidea</taxon>
        <taxon>Onchocercidae</taxon>
        <taxon>Brugia</taxon>
    </lineage>
</organism>
<dbReference type="InterPro" id="IPR002486">
    <property type="entry name" value="Col_cuticle_N"/>
</dbReference>
<dbReference type="SMART" id="SM01088">
    <property type="entry name" value="Col_cuticle_N"/>
    <property type="match status" value="1"/>
</dbReference>
<dbReference type="Proteomes" id="UP000278627">
    <property type="component" value="Unassembled WGS sequence"/>
</dbReference>
<keyword evidence="1" id="KW-0677">Repeat</keyword>
<evidence type="ECO:0000313" key="6">
    <source>
        <dbReference type="WBParaSite" id="BPAG_0000749301-mRNA-1"/>
    </source>
</evidence>
<evidence type="ECO:0000313" key="4">
    <source>
        <dbReference type="EMBL" id="VDN88644.1"/>
    </source>
</evidence>
<sequence>MGTQVFVNIASIASGLVIIVSLIIAGILLQDINSFYYEVLDDMDEFK</sequence>
<name>A0A0N4TH05_BRUPA</name>
<accession>A0A0N4TH05</accession>
<feature type="transmembrane region" description="Helical" evidence="2">
    <location>
        <begin position="6"/>
        <end position="29"/>
    </location>
</feature>
<evidence type="ECO:0000256" key="2">
    <source>
        <dbReference type="SAM" id="Phobius"/>
    </source>
</evidence>
<dbReference type="GO" id="GO:0042302">
    <property type="term" value="F:structural constituent of cuticle"/>
    <property type="evidence" value="ECO:0007669"/>
    <property type="project" value="InterPro"/>
</dbReference>
<evidence type="ECO:0000259" key="3">
    <source>
        <dbReference type="SMART" id="SM01088"/>
    </source>
</evidence>
<protein>
    <submittedName>
        <fullName evidence="6">Col_cuticle_N domain-containing protein</fullName>
    </submittedName>
</protein>
<reference evidence="6" key="1">
    <citation type="submission" date="2017-02" db="UniProtKB">
        <authorList>
            <consortium name="WormBaseParasite"/>
        </authorList>
    </citation>
    <scope>IDENTIFICATION</scope>
</reference>
<keyword evidence="2" id="KW-0472">Membrane</keyword>
<keyword evidence="2" id="KW-1133">Transmembrane helix</keyword>
<evidence type="ECO:0000313" key="5">
    <source>
        <dbReference type="Proteomes" id="UP000278627"/>
    </source>
</evidence>
<dbReference type="WBParaSite" id="BPAG_0000749301-mRNA-1">
    <property type="protein sequence ID" value="BPAG_0000749301-mRNA-1"/>
    <property type="gene ID" value="BPAG_0000749301"/>
</dbReference>
<dbReference type="STRING" id="6280.A0A0N4TH05"/>
<dbReference type="EMBL" id="UZAD01008493">
    <property type="protein sequence ID" value="VDN88644.1"/>
    <property type="molecule type" value="Genomic_DNA"/>
</dbReference>
<feature type="domain" description="Nematode cuticle collagen N-terminal" evidence="3">
    <location>
        <begin position="5"/>
        <end position="47"/>
    </location>
</feature>